<keyword evidence="2" id="KW-0677">Repeat</keyword>
<dbReference type="InterPro" id="IPR024977">
    <property type="entry name" value="Apc4-like_WD40_dom"/>
</dbReference>
<dbReference type="FunCoup" id="A0A2H3DL40">
    <property type="interactions" value="267"/>
</dbReference>
<dbReference type="InterPro" id="IPR015943">
    <property type="entry name" value="WD40/YVTN_repeat-like_dom_sf"/>
</dbReference>
<dbReference type="AlphaFoldDB" id="A0A2H3DL40"/>
<evidence type="ECO:0000259" key="6">
    <source>
        <dbReference type="Pfam" id="PF12894"/>
    </source>
</evidence>
<dbReference type="GO" id="GO:0030042">
    <property type="term" value="P:actin filament depolymerization"/>
    <property type="evidence" value="ECO:0007669"/>
    <property type="project" value="TreeGrafter"/>
</dbReference>
<dbReference type="SUPFAM" id="SSF50978">
    <property type="entry name" value="WD40 repeat-like"/>
    <property type="match status" value="2"/>
</dbReference>
<evidence type="ECO:0000259" key="5">
    <source>
        <dbReference type="Pfam" id="PF04987"/>
    </source>
</evidence>
<dbReference type="GO" id="GO:0005789">
    <property type="term" value="C:endoplasmic reticulum membrane"/>
    <property type="evidence" value="ECO:0007669"/>
    <property type="project" value="InterPro"/>
</dbReference>
<dbReference type="Pfam" id="PF04987">
    <property type="entry name" value="PigN"/>
    <property type="match status" value="1"/>
</dbReference>
<accession>A0A2H3DL40</accession>
<dbReference type="STRING" id="47427.A0A2H3DL40"/>
<dbReference type="PANTHER" id="PTHR19856">
    <property type="entry name" value="WD-REPEATCONTAINING PROTEIN WDR1"/>
    <property type="match status" value="1"/>
</dbReference>
<dbReference type="PROSITE" id="PS00678">
    <property type="entry name" value="WD_REPEATS_1"/>
    <property type="match status" value="2"/>
</dbReference>
<name>A0A2H3DL40_ARMGA</name>
<feature type="transmembrane region" description="Helical" evidence="4">
    <location>
        <begin position="152"/>
        <end position="175"/>
    </location>
</feature>
<evidence type="ECO:0000256" key="3">
    <source>
        <dbReference type="PROSITE-ProRule" id="PRU00221"/>
    </source>
</evidence>
<dbReference type="EMBL" id="KZ293667">
    <property type="protein sequence ID" value="PBK89807.1"/>
    <property type="molecule type" value="Genomic_DNA"/>
</dbReference>
<keyword evidence="1 3" id="KW-0853">WD repeat</keyword>
<organism evidence="7 8">
    <name type="scientific">Armillaria gallica</name>
    <name type="common">Bulbous honey fungus</name>
    <name type="synonym">Armillaria bulbosa</name>
    <dbReference type="NCBI Taxonomy" id="47427"/>
    <lineage>
        <taxon>Eukaryota</taxon>
        <taxon>Fungi</taxon>
        <taxon>Dikarya</taxon>
        <taxon>Basidiomycota</taxon>
        <taxon>Agaricomycotina</taxon>
        <taxon>Agaricomycetes</taxon>
        <taxon>Agaricomycetidae</taxon>
        <taxon>Agaricales</taxon>
        <taxon>Marasmiineae</taxon>
        <taxon>Physalacriaceae</taxon>
        <taxon>Armillaria</taxon>
    </lineage>
</organism>
<dbReference type="GO" id="GO:0051015">
    <property type="term" value="F:actin filament binding"/>
    <property type="evidence" value="ECO:0007669"/>
    <property type="project" value="TreeGrafter"/>
</dbReference>
<feature type="transmembrane region" description="Helical" evidence="4">
    <location>
        <begin position="50"/>
        <end position="67"/>
    </location>
</feature>
<keyword evidence="8" id="KW-1185">Reference proteome</keyword>
<evidence type="ECO:0000256" key="1">
    <source>
        <dbReference type="ARBA" id="ARBA00022574"/>
    </source>
</evidence>
<feature type="transmembrane region" description="Helical" evidence="4">
    <location>
        <begin position="19"/>
        <end position="38"/>
    </location>
</feature>
<feature type="repeat" description="WD" evidence="3">
    <location>
        <begin position="376"/>
        <end position="417"/>
    </location>
</feature>
<evidence type="ECO:0000313" key="8">
    <source>
        <dbReference type="Proteomes" id="UP000217790"/>
    </source>
</evidence>
<dbReference type="GO" id="GO:0030864">
    <property type="term" value="C:cortical actin cytoskeleton"/>
    <property type="evidence" value="ECO:0007669"/>
    <property type="project" value="TreeGrafter"/>
</dbReference>
<dbReference type="Pfam" id="PF00400">
    <property type="entry name" value="WD40"/>
    <property type="match status" value="3"/>
</dbReference>
<dbReference type="InterPro" id="IPR001680">
    <property type="entry name" value="WD40_rpt"/>
</dbReference>
<dbReference type="InParanoid" id="A0A2H3DL40"/>
<dbReference type="FunFam" id="2.130.10.10:FF:000167">
    <property type="entry name" value="Actin-interacting protein 1"/>
    <property type="match status" value="1"/>
</dbReference>
<dbReference type="Gene3D" id="2.130.10.10">
    <property type="entry name" value="YVTN repeat-like/Quinoprotein amine dehydrogenase"/>
    <property type="match status" value="2"/>
</dbReference>
<keyword evidence="4" id="KW-0812">Transmembrane</keyword>
<gene>
    <name evidence="7" type="ORF">ARMGADRAFT_1083269</name>
</gene>
<dbReference type="InterPro" id="IPR036322">
    <property type="entry name" value="WD40_repeat_dom_sf"/>
</dbReference>
<dbReference type="GO" id="GO:0006506">
    <property type="term" value="P:GPI anchor biosynthetic process"/>
    <property type="evidence" value="ECO:0007669"/>
    <property type="project" value="InterPro"/>
</dbReference>
<dbReference type="PROSITE" id="PS50082">
    <property type="entry name" value="WD_REPEATS_2"/>
    <property type="match status" value="4"/>
</dbReference>
<dbReference type="Proteomes" id="UP000217790">
    <property type="component" value="Unassembled WGS sequence"/>
</dbReference>
<dbReference type="PROSITE" id="PS50294">
    <property type="entry name" value="WD_REPEATS_REGION"/>
    <property type="match status" value="2"/>
</dbReference>
<dbReference type="PANTHER" id="PTHR19856:SF0">
    <property type="entry name" value="WD REPEAT-CONTAINING PROTEIN 1"/>
    <property type="match status" value="1"/>
</dbReference>
<feature type="repeat" description="WD" evidence="3">
    <location>
        <begin position="712"/>
        <end position="746"/>
    </location>
</feature>
<feature type="transmembrane region" description="Helical" evidence="4">
    <location>
        <begin position="187"/>
        <end position="206"/>
    </location>
</feature>
<proteinExistence type="predicted"/>
<sequence length="796" mass="86305">MIVTASSVQCLQAKTGLPLLNQISGWIVLSVSSLLPFISRVEHSTPMSKILMYFLGFGPCFVILSISVEGMFYVAYSMTLLCWIEVESSLRNAQPSKPENAQVYRFQADDLRIVLFFLFFVQVGFFGTGNVASVSSFYLSPVYRLIPIFNPFYMSALLLFKIIAPYIILSVVFATLTYQLHLPRFSLFLNALMITDGMTVMFFFNVTDTGSWLEIGQTISFFVVASLLLAWSGGRSRTTIRASLTVRDVYANGKAVIIRDLNNPNLSVAYSSHVQNTTVARISPSGYYCASADAVGTVGVWDTVGEDQTLKGEYKVISGRMYIVFFTPLPFEIIGHSKAINAVSIRHQRPFRAATAADDNLIVFHQGAPYKYDKIIKTHTKFVQDIRYAPSGEHFASVGSDAKIFIYDGKTGETSSEFTDSPHKGTFMACSWSADSKSIVTSSADCTVKLWDVESRKSVTTWTVGSGVTNQQVGNTWSAENGIVSLSLGGDLNVFDLRVGDKSTRTFTAPQKAITAISPSSARTFLAGSADGRVLSYSIASGESTSLKGEGHSNFVTALATSSADGKVFSVGFDDRVREITSDGKEFTPASFSTGSQPKGIAVAEDSSVFVAEVNTAEVIRSNKKVFEITPKSTPTAVAATGKLVAVGGEQKVVLYEWDGKNLKEGGVSERNKGVISALDFSPDGKYLASGDSSGRISLFNVAEKKLVTSRWSFHSARVNSLSWTADSKHCASGSLDTHVYIWSVEKPMKDIALKNVGPGGVSGVLWIESGDGKTGKLVSAGADACVRVWEIKFRV</sequence>
<evidence type="ECO:0000256" key="4">
    <source>
        <dbReference type="SAM" id="Phobius"/>
    </source>
</evidence>
<feature type="repeat" description="WD" evidence="3">
    <location>
        <begin position="420"/>
        <end position="461"/>
    </location>
</feature>
<dbReference type="PRINTS" id="PR00320">
    <property type="entry name" value="GPROTEINBRPT"/>
</dbReference>
<keyword evidence="4" id="KW-1133">Transmembrane helix</keyword>
<keyword evidence="4" id="KW-0472">Membrane</keyword>
<feature type="transmembrane region" description="Helical" evidence="4">
    <location>
        <begin position="212"/>
        <end position="231"/>
    </location>
</feature>
<dbReference type="InterPro" id="IPR019775">
    <property type="entry name" value="WD40_repeat_CS"/>
</dbReference>
<dbReference type="Pfam" id="PF12894">
    <property type="entry name" value="ANAPC4_WD40"/>
    <property type="match status" value="1"/>
</dbReference>
<dbReference type="OMA" id="GSIDTCV"/>
<dbReference type="OrthoDB" id="2306at2759"/>
<dbReference type="InterPro" id="IPR017852">
    <property type="entry name" value="GPI_EtnP_transferase_1_C"/>
</dbReference>
<evidence type="ECO:0000313" key="7">
    <source>
        <dbReference type="EMBL" id="PBK89807.1"/>
    </source>
</evidence>
<protein>
    <submittedName>
        <fullName evidence="7">WD40 repeat-like protein</fullName>
    </submittedName>
</protein>
<feature type="transmembrane region" description="Helical" evidence="4">
    <location>
        <begin position="111"/>
        <end position="132"/>
    </location>
</feature>
<reference evidence="8" key="1">
    <citation type="journal article" date="2017" name="Nat. Ecol. Evol.">
        <title>Genome expansion and lineage-specific genetic innovations in the forest pathogenic fungi Armillaria.</title>
        <authorList>
            <person name="Sipos G."/>
            <person name="Prasanna A.N."/>
            <person name="Walter M.C."/>
            <person name="O'Connor E."/>
            <person name="Balint B."/>
            <person name="Krizsan K."/>
            <person name="Kiss B."/>
            <person name="Hess J."/>
            <person name="Varga T."/>
            <person name="Slot J."/>
            <person name="Riley R."/>
            <person name="Boka B."/>
            <person name="Rigling D."/>
            <person name="Barry K."/>
            <person name="Lee J."/>
            <person name="Mihaltcheva S."/>
            <person name="LaButti K."/>
            <person name="Lipzen A."/>
            <person name="Waldron R."/>
            <person name="Moloney N.M."/>
            <person name="Sperisen C."/>
            <person name="Kredics L."/>
            <person name="Vagvoelgyi C."/>
            <person name="Patrignani A."/>
            <person name="Fitzpatrick D."/>
            <person name="Nagy I."/>
            <person name="Doyle S."/>
            <person name="Anderson J.B."/>
            <person name="Grigoriev I.V."/>
            <person name="Gueldener U."/>
            <person name="Muensterkoetter M."/>
            <person name="Nagy L.G."/>
        </authorList>
    </citation>
    <scope>NUCLEOTIDE SEQUENCE [LARGE SCALE GENOMIC DNA]</scope>
    <source>
        <strain evidence="8">Ar21-2</strain>
    </source>
</reference>
<feature type="repeat" description="WD" evidence="3">
    <location>
        <begin position="669"/>
        <end position="710"/>
    </location>
</feature>
<dbReference type="GO" id="GO:0016740">
    <property type="term" value="F:transferase activity"/>
    <property type="evidence" value="ECO:0007669"/>
    <property type="project" value="InterPro"/>
</dbReference>
<feature type="domain" description="GPI ethanolamine phosphate transferase 1 C-terminal" evidence="5">
    <location>
        <begin position="1"/>
        <end position="211"/>
    </location>
</feature>
<dbReference type="SMART" id="SM00320">
    <property type="entry name" value="WD40"/>
    <property type="match status" value="9"/>
</dbReference>
<dbReference type="InterPro" id="IPR020472">
    <property type="entry name" value="WD40_PAC1"/>
</dbReference>
<evidence type="ECO:0000256" key="2">
    <source>
        <dbReference type="ARBA" id="ARBA00022737"/>
    </source>
</evidence>
<feature type="domain" description="Anaphase-promoting complex subunit 4-like WD40" evidence="6">
    <location>
        <begin position="651"/>
        <end position="726"/>
    </location>
</feature>